<dbReference type="EMBL" id="GBEZ01026861">
    <property type="protein sequence ID" value="JAC60387.1"/>
    <property type="molecule type" value="Transcribed_RNA"/>
</dbReference>
<sequence length="178" mass="19934">MKGVTLVPKLRQIHIYATVRLVLKPLVGRLPCFGAVAVALKQPPLVNFELDFGMIDFGKVVPLGSRYLAMARHVEAWLKPFLVSDVLGNLLVWPNRLVIPLMPEEITGPLDDLRLTTRGILRVTVVEARGLKSEQALWWGMPDPVAVLHISPLDKKSTRGQGNTLDPVWNQQLFFKVQ</sequence>
<dbReference type="PANTHER" id="PTHR10774">
    <property type="entry name" value="EXTENDED SYNAPTOTAGMIN-RELATED"/>
    <property type="match status" value="1"/>
</dbReference>
<dbReference type="PANTHER" id="PTHR10774:SF190">
    <property type="entry name" value="C2 CALCIUM_LIPID-BINDING ENDONUCLEASE_EXONUCLEASE_PHOSPHATASE-RELATED"/>
    <property type="match status" value="1"/>
</dbReference>
<evidence type="ECO:0000259" key="1">
    <source>
        <dbReference type="PROSITE" id="PS50004"/>
    </source>
</evidence>
<dbReference type="Pfam" id="PF00168">
    <property type="entry name" value="C2"/>
    <property type="match status" value="1"/>
</dbReference>
<accession>A0A061QIL2</accession>
<dbReference type="PROSITE" id="PS50004">
    <property type="entry name" value="C2"/>
    <property type="match status" value="1"/>
</dbReference>
<dbReference type="InterPro" id="IPR035892">
    <property type="entry name" value="C2_domain_sf"/>
</dbReference>
<dbReference type="SUPFAM" id="SSF49562">
    <property type="entry name" value="C2 domain (Calcium/lipid-binding domain, CaLB)"/>
    <property type="match status" value="1"/>
</dbReference>
<dbReference type="GO" id="GO:0008289">
    <property type="term" value="F:lipid binding"/>
    <property type="evidence" value="ECO:0007669"/>
    <property type="project" value="InterPro"/>
</dbReference>
<proteinExistence type="predicted"/>
<dbReference type="AlphaFoldDB" id="A0A061QIL2"/>
<name>A0A061QIL2_9CHLO</name>
<feature type="domain" description="C2" evidence="1">
    <location>
        <begin position="102"/>
        <end position="178"/>
    </location>
</feature>
<feature type="non-terminal residue" evidence="2">
    <location>
        <position position="178"/>
    </location>
</feature>
<dbReference type="GO" id="GO:0005783">
    <property type="term" value="C:endoplasmic reticulum"/>
    <property type="evidence" value="ECO:0007669"/>
    <property type="project" value="TreeGrafter"/>
</dbReference>
<gene>
    <name evidence="2" type="ORF">TSPGSL018_29087</name>
</gene>
<dbReference type="CDD" id="cd00030">
    <property type="entry name" value="C2"/>
    <property type="match status" value="1"/>
</dbReference>
<protein>
    <submittedName>
        <fullName evidence="2">Plant synaptotagmin</fullName>
    </submittedName>
</protein>
<evidence type="ECO:0000313" key="2">
    <source>
        <dbReference type="EMBL" id="JAC60387.1"/>
    </source>
</evidence>
<dbReference type="InterPro" id="IPR045050">
    <property type="entry name" value="Synaptotagmin_plant"/>
</dbReference>
<organism evidence="2">
    <name type="scientific">Tetraselmis sp. GSL018</name>
    <dbReference type="NCBI Taxonomy" id="582737"/>
    <lineage>
        <taxon>Eukaryota</taxon>
        <taxon>Viridiplantae</taxon>
        <taxon>Chlorophyta</taxon>
        <taxon>core chlorophytes</taxon>
        <taxon>Chlorodendrophyceae</taxon>
        <taxon>Chlorodendrales</taxon>
        <taxon>Chlorodendraceae</taxon>
        <taxon>Tetraselmis</taxon>
    </lineage>
</organism>
<dbReference type="Gene3D" id="2.60.40.150">
    <property type="entry name" value="C2 domain"/>
    <property type="match status" value="1"/>
</dbReference>
<dbReference type="InterPro" id="IPR000008">
    <property type="entry name" value="C2_dom"/>
</dbReference>
<reference evidence="2" key="1">
    <citation type="submission" date="2014-05" db="EMBL/GenBank/DDBJ databases">
        <title>The transcriptome of the halophilic microalga Tetraselmis sp. GSL018 isolated from the Great Salt Lake, Utah.</title>
        <authorList>
            <person name="Jinkerson R.E."/>
            <person name="D'Adamo S."/>
            <person name="Posewitz M.C."/>
        </authorList>
    </citation>
    <scope>NUCLEOTIDE SEQUENCE</scope>
    <source>
        <strain evidence="2">GSL018</strain>
    </source>
</reference>